<evidence type="ECO:0000256" key="5">
    <source>
        <dbReference type="ARBA" id="ARBA00023163"/>
    </source>
</evidence>
<evidence type="ECO:0000256" key="1">
    <source>
        <dbReference type="ARBA" id="ARBA00022741"/>
    </source>
</evidence>
<dbReference type="SMART" id="SM00382">
    <property type="entry name" value="AAA"/>
    <property type="match status" value="1"/>
</dbReference>
<dbReference type="KEGG" id="pko:PKOR_18905"/>
<dbReference type="Gene3D" id="1.10.8.60">
    <property type="match status" value="1"/>
</dbReference>
<dbReference type="Pfam" id="PF00158">
    <property type="entry name" value="Sigma54_activat"/>
    <property type="match status" value="1"/>
</dbReference>
<dbReference type="PROSITE" id="PS50045">
    <property type="entry name" value="SIGMA54_INTERACT_4"/>
    <property type="match status" value="1"/>
</dbReference>
<dbReference type="SUPFAM" id="SSF52172">
    <property type="entry name" value="CheY-like"/>
    <property type="match status" value="1"/>
</dbReference>
<evidence type="ECO:0000259" key="8">
    <source>
        <dbReference type="PROSITE" id="PS50110"/>
    </source>
</evidence>
<dbReference type="PROSITE" id="PS50110">
    <property type="entry name" value="RESPONSE_REGULATORY"/>
    <property type="match status" value="1"/>
</dbReference>
<keyword evidence="6" id="KW-0597">Phosphoprotein</keyword>
<keyword evidence="2" id="KW-0067">ATP-binding</keyword>
<dbReference type="OrthoDB" id="9782110at2"/>
<dbReference type="CDD" id="cd00156">
    <property type="entry name" value="REC"/>
    <property type="match status" value="1"/>
</dbReference>
<dbReference type="PATRIC" id="fig|400092.3.peg.4136"/>
<organism evidence="9 10">
    <name type="scientific">Pontibacter korlensis</name>
    <dbReference type="NCBI Taxonomy" id="400092"/>
    <lineage>
        <taxon>Bacteria</taxon>
        <taxon>Pseudomonadati</taxon>
        <taxon>Bacteroidota</taxon>
        <taxon>Cytophagia</taxon>
        <taxon>Cytophagales</taxon>
        <taxon>Hymenobacteraceae</taxon>
        <taxon>Pontibacter</taxon>
    </lineage>
</organism>
<dbReference type="GO" id="GO:0005524">
    <property type="term" value="F:ATP binding"/>
    <property type="evidence" value="ECO:0007669"/>
    <property type="project" value="UniProtKB-KW"/>
</dbReference>
<dbReference type="InterPro" id="IPR025943">
    <property type="entry name" value="Sigma_54_int_dom_ATP-bd_2"/>
</dbReference>
<dbReference type="InterPro" id="IPR058031">
    <property type="entry name" value="AAA_lid_NorR"/>
</dbReference>
<dbReference type="PROSITE" id="PS00676">
    <property type="entry name" value="SIGMA54_INTERACT_2"/>
    <property type="match status" value="1"/>
</dbReference>
<dbReference type="STRING" id="400092.PKOR_18905"/>
<dbReference type="Pfam" id="PF00072">
    <property type="entry name" value="Response_reg"/>
    <property type="match status" value="1"/>
</dbReference>
<evidence type="ECO:0000256" key="6">
    <source>
        <dbReference type="PROSITE-ProRule" id="PRU00169"/>
    </source>
</evidence>
<keyword evidence="5" id="KW-0804">Transcription</keyword>
<evidence type="ECO:0000256" key="3">
    <source>
        <dbReference type="ARBA" id="ARBA00023015"/>
    </source>
</evidence>
<keyword evidence="4" id="KW-0238">DNA-binding</keyword>
<dbReference type="Proteomes" id="UP000033109">
    <property type="component" value="Chromosome"/>
</dbReference>
<evidence type="ECO:0000259" key="7">
    <source>
        <dbReference type="PROSITE" id="PS50045"/>
    </source>
</evidence>
<dbReference type="InterPro" id="IPR001789">
    <property type="entry name" value="Sig_transdc_resp-reg_receiver"/>
</dbReference>
<dbReference type="PANTHER" id="PTHR32071:SF121">
    <property type="entry name" value="SIGMA L-DEPENDENT TRANSCRIPTIONAL REGULATOR YQIR-RELATED"/>
    <property type="match status" value="1"/>
</dbReference>
<dbReference type="Gene3D" id="1.10.10.60">
    <property type="entry name" value="Homeodomain-like"/>
    <property type="match status" value="1"/>
</dbReference>
<feature type="modified residue" description="4-aspartylphosphate" evidence="6">
    <location>
        <position position="56"/>
    </location>
</feature>
<proteinExistence type="predicted"/>
<dbReference type="FunFam" id="3.40.50.300:FF:000006">
    <property type="entry name" value="DNA-binding transcriptional regulator NtrC"/>
    <property type="match status" value="1"/>
</dbReference>
<dbReference type="Pfam" id="PF25601">
    <property type="entry name" value="AAA_lid_14"/>
    <property type="match status" value="1"/>
</dbReference>
<keyword evidence="3" id="KW-0805">Transcription regulation</keyword>
<dbReference type="SUPFAM" id="SSF52540">
    <property type="entry name" value="P-loop containing nucleoside triphosphate hydrolases"/>
    <property type="match status" value="1"/>
</dbReference>
<dbReference type="GO" id="GO:0003677">
    <property type="term" value="F:DNA binding"/>
    <property type="evidence" value="ECO:0007669"/>
    <property type="project" value="UniProtKB-KW"/>
</dbReference>
<dbReference type="SUPFAM" id="SSF46689">
    <property type="entry name" value="Homeodomain-like"/>
    <property type="match status" value="1"/>
</dbReference>
<accession>A0A0E3UYV9</accession>
<dbReference type="GO" id="GO:0000160">
    <property type="term" value="P:phosphorelay signal transduction system"/>
    <property type="evidence" value="ECO:0007669"/>
    <property type="project" value="InterPro"/>
</dbReference>
<dbReference type="PROSITE" id="PS00688">
    <property type="entry name" value="SIGMA54_INTERACT_3"/>
    <property type="match status" value="1"/>
</dbReference>
<dbReference type="HOGENOM" id="CLU_000445_0_6_10"/>
<evidence type="ECO:0000313" key="9">
    <source>
        <dbReference type="EMBL" id="AKD04786.1"/>
    </source>
</evidence>
<protein>
    <submittedName>
        <fullName evidence="9">Regulator</fullName>
    </submittedName>
</protein>
<evidence type="ECO:0000313" key="10">
    <source>
        <dbReference type="Proteomes" id="UP000033109"/>
    </source>
</evidence>
<evidence type="ECO:0000256" key="2">
    <source>
        <dbReference type="ARBA" id="ARBA00022840"/>
    </source>
</evidence>
<dbReference type="CDD" id="cd00009">
    <property type="entry name" value="AAA"/>
    <property type="match status" value="1"/>
</dbReference>
<dbReference type="SMART" id="SM00448">
    <property type="entry name" value="REC"/>
    <property type="match status" value="1"/>
</dbReference>
<dbReference type="InterPro" id="IPR027417">
    <property type="entry name" value="P-loop_NTPase"/>
</dbReference>
<evidence type="ECO:0000256" key="4">
    <source>
        <dbReference type="ARBA" id="ARBA00023125"/>
    </source>
</evidence>
<dbReference type="Gene3D" id="3.40.50.2300">
    <property type="match status" value="1"/>
</dbReference>
<dbReference type="InterPro" id="IPR003593">
    <property type="entry name" value="AAA+_ATPase"/>
</dbReference>
<dbReference type="RefSeq" id="WP_046312744.1">
    <property type="nucleotide sequence ID" value="NZ_CBCSCY010000011.1"/>
</dbReference>
<sequence>MNNATFKIFILDDDVWYSELLEYHLSLNPDYEIRKYHSAKDCLSNMHHRPNVITLDYSLPDKNGAEVLKKIREQSPDTQVIVISGQKDVATAVDLLKQGAYDYIVKDEDTPERLWNSINKIRENVSLREEIDQLREEIGQKYDFSNFIIGNSDAMKRVFTMMGKAAKTNITVSINGETGTGKELVAKAIHYNSPRKKMPYVTVNVAAIPKELIESELFGHEKGAFTGAVARRLGKFEEANKGTIFLDEIGELDISLQAKLLRVLQEKEITRVGGNSVVPIDVRIVVATHKDLAEEVKKGNFREDLYYRLLGLPINLPPLRERGADILVLAKHFMDAFAKENGMGKKTFAPDAQQKLLSHPYPGNVRELKAVVELAVVMADESVIEPQDINLSASDSEKDFLAQERSLREYTTEIIQRFLNKYDSNVLLVAEKLDIGKSTIYRMIQNKEVLTR</sequence>
<dbReference type="GO" id="GO:0006355">
    <property type="term" value="P:regulation of DNA-templated transcription"/>
    <property type="evidence" value="ECO:0007669"/>
    <property type="project" value="InterPro"/>
</dbReference>
<name>A0A0E3UYV9_9BACT</name>
<dbReference type="EMBL" id="CP009621">
    <property type="protein sequence ID" value="AKD04786.1"/>
    <property type="molecule type" value="Genomic_DNA"/>
</dbReference>
<feature type="domain" description="Response regulatory" evidence="8">
    <location>
        <begin position="7"/>
        <end position="121"/>
    </location>
</feature>
<reference evidence="9 10" key="1">
    <citation type="journal article" date="2015" name="Sci. Rep.">
        <title>Unraveling adaptation of Pontibacter korlensis to radiation and infertility in desert through complete genome and comparative transcriptomic analysis.</title>
        <authorList>
            <person name="Dai J."/>
            <person name="Dai W."/>
            <person name="Qiu C."/>
            <person name="Yang Z."/>
            <person name="Zhang Y."/>
            <person name="Zhou M."/>
            <person name="Zhang L."/>
            <person name="Fang C."/>
            <person name="Gao Q."/>
            <person name="Yang Q."/>
            <person name="Li X."/>
            <person name="Wang Z."/>
            <person name="Wang Z."/>
            <person name="Jia Z."/>
            <person name="Chen X."/>
        </authorList>
    </citation>
    <scope>NUCLEOTIDE SEQUENCE [LARGE SCALE GENOMIC DNA]</scope>
    <source>
        <strain evidence="9 10">X14-1T</strain>
    </source>
</reference>
<dbReference type="InterPro" id="IPR011006">
    <property type="entry name" value="CheY-like_superfamily"/>
</dbReference>
<dbReference type="Gene3D" id="3.40.50.300">
    <property type="entry name" value="P-loop containing nucleotide triphosphate hydrolases"/>
    <property type="match status" value="1"/>
</dbReference>
<dbReference type="InterPro" id="IPR025944">
    <property type="entry name" value="Sigma_54_int_dom_CS"/>
</dbReference>
<keyword evidence="10" id="KW-1185">Reference proteome</keyword>
<keyword evidence="1" id="KW-0547">Nucleotide-binding</keyword>
<dbReference type="PANTHER" id="PTHR32071">
    <property type="entry name" value="TRANSCRIPTIONAL REGULATORY PROTEIN"/>
    <property type="match status" value="1"/>
</dbReference>
<feature type="domain" description="Sigma-54 factor interaction" evidence="7">
    <location>
        <begin position="148"/>
        <end position="377"/>
    </location>
</feature>
<dbReference type="InterPro" id="IPR002078">
    <property type="entry name" value="Sigma_54_int"/>
</dbReference>
<gene>
    <name evidence="9" type="ORF">PKOR_18905</name>
</gene>
<dbReference type="AlphaFoldDB" id="A0A0E3UYV9"/>
<dbReference type="InterPro" id="IPR009057">
    <property type="entry name" value="Homeodomain-like_sf"/>
</dbReference>